<dbReference type="EMBL" id="CP033433">
    <property type="protein sequence ID" value="AYQ72981.1"/>
    <property type="molecule type" value="Genomic_DNA"/>
</dbReference>
<evidence type="ECO:0000313" key="2">
    <source>
        <dbReference type="Proteomes" id="UP000269097"/>
    </source>
</evidence>
<dbReference type="AlphaFoldDB" id="A0A3G3JYQ6"/>
<proteinExistence type="predicted"/>
<organism evidence="1 2">
    <name type="scientific">Cohnella candidum</name>
    <dbReference type="NCBI Taxonomy" id="2674991"/>
    <lineage>
        <taxon>Bacteria</taxon>
        <taxon>Bacillati</taxon>
        <taxon>Bacillota</taxon>
        <taxon>Bacilli</taxon>
        <taxon>Bacillales</taxon>
        <taxon>Paenibacillaceae</taxon>
        <taxon>Cohnella</taxon>
    </lineage>
</organism>
<sequence>MSKKPELYPCIRCLRMPQENERFCADCGTPVQNRCSDEPGILRRGCRFVNPPTAAYCVKCGEPTVYQRNGLIGPLHPNGSKPSFLGFQ</sequence>
<dbReference type="KEGG" id="coh:EAV92_10650"/>
<keyword evidence="2" id="KW-1185">Reference proteome</keyword>
<protein>
    <recommendedName>
        <fullName evidence="3">DZANK-type domain-containing protein</fullName>
    </recommendedName>
</protein>
<name>A0A3G3JYQ6_9BACL</name>
<accession>A0A3G3JYQ6</accession>
<reference evidence="1 2" key="1">
    <citation type="submission" date="2018-10" db="EMBL/GenBank/DDBJ databases">
        <title>Genome Sequence of Cohnella sp.</title>
        <authorList>
            <person name="Srinivasan S."/>
            <person name="Kim M.K."/>
        </authorList>
    </citation>
    <scope>NUCLEOTIDE SEQUENCE [LARGE SCALE GENOMIC DNA]</scope>
    <source>
        <strain evidence="1 2">18JY8-7</strain>
    </source>
</reference>
<evidence type="ECO:0008006" key="3">
    <source>
        <dbReference type="Google" id="ProtNLM"/>
    </source>
</evidence>
<evidence type="ECO:0000313" key="1">
    <source>
        <dbReference type="EMBL" id="AYQ72981.1"/>
    </source>
</evidence>
<gene>
    <name evidence="1" type="ORF">EAV92_10650</name>
</gene>
<dbReference type="RefSeq" id="WP_123041063.1">
    <property type="nucleotide sequence ID" value="NZ_CP033433.1"/>
</dbReference>
<dbReference type="Proteomes" id="UP000269097">
    <property type="component" value="Chromosome"/>
</dbReference>